<dbReference type="Proteomes" id="UP000235672">
    <property type="component" value="Unassembled WGS sequence"/>
</dbReference>
<gene>
    <name evidence="1" type="ORF">NA56DRAFT_269663</name>
</gene>
<dbReference type="EMBL" id="KZ613499">
    <property type="protein sequence ID" value="PMD17508.1"/>
    <property type="molecule type" value="Genomic_DNA"/>
</dbReference>
<name>A0A2J6PTZ5_9HELO</name>
<proteinExistence type="predicted"/>
<evidence type="ECO:0000313" key="1">
    <source>
        <dbReference type="EMBL" id="PMD17508.1"/>
    </source>
</evidence>
<dbReference type="AlphaFoldDB" id="A0A2J6PTZ5"/>
<organism evidence="1 2">
    <name type="scientific">Hyaloscypha hepaticicola</name>
    <dbReference type="NCBI Taxonomy" id="2082293"/>
    <lineage>
        <taxon>Eukaryota</taxon>
        <taxon>Fungi</taxon>
        <taxon>Dikarya</taxon>
        <taxon>Ascomycota</taxon>
        <taxon>Pezizomycotina</taxon>
        <taxon>Leotiomycetes</taxon>
        <taxon>Helotiales</taxon>
        <taxon>Hyaloscyphaceae</taxon>
        <taxon>Hyaloscypha</taxon>
    </lineage>
</organism>
<accession>A0A2J6PTZ5</accession>
<keyword evidence="2" id="KW-1185">Reference proteome</keyword>
<reference evidence="1 2" key="1">
    <citation type="submission" date="2016-05" db="EMBL/GenBank/DDBJ databases">
        <title>A degradative enzymes factory behind the ericoid mycorrhizal symbiosis.</title>
        <authorList>
            <consortium name="DOE Joint Genome Institute"/>
            <person name="Martino E."/>
            <person name="Morin E."/>
            <person name="Grelet G."/>
            <person name="Kuo A."/>
            <person name="Kohler A."/>
            <person name="Daghino S."/>
            <person name="Barry K."/>
            <person name="Choi C."/>
            <person name="Cichocki N."/>
            <person name="Clum A."/>
            <person name="Copeland A."/>
            <person name="Hainaut M."/>
            <person name="Haridas S."/>
            <person name="Labutti K."/>
            <person name="Lindquist E."/>
            <person name="Lipzen A."/>
            <person name="Khouja H.-R."/>
            <person name="Murat C."/>
            <person name="Ohm R."/>
            <person name="Olson A."/>
            <person name="Spatafora J."/>
            <person name="Veneault-Fourrey C."/>
            <person name="Henrissat B."/>
            <person name="Grigoriev I."/>
            <person name="Martin F."/>
            <person name="Perotto S."/>
        </authorList>
    </citation>
    <scope>NUCLEOTIDE SEQUENCE [LARGE SCALE GENOMIC DNA]</scope>
    <source>
        <strain evidence="1 2">UAMH 7357</strain>
    </source>
</reference>
<sequence length="172" mass="17994">MSSCASHFRGCPPCIGSMFLQGACHFVIATLRVASAKDSVTATATATALKPFPLPPWALATERFGNGVKRGLASGCPSVRGAWQHAIRGLGEVVKELTGRHPRCHVETSMMASICTESPDTTRCCAVSPGVRMSTATPLPLAPQPTAAPSTPSSCLFLIAPLLTCQPAHRPQ</sequence>
<evidence type="ECO:0000313" key="2">
    <source>
        <dbReference type="Proteomes" id="UP000235672"/>
    </source>
</evidence>
<protein>
    <submittedName>
        <fullName evidence="1">Uncharacterized protein</fullName>
    </submittedName>
</protein>